<dbReference type="GO" id="GO:0008757">
    <property type="term" value="F:S-adenosylmethionine-dependent methyltransferase activity"/>
    <property type="evidence" value="ECO:0007669"/>
    <property type="project" value="InterPro"/>
</dbReference>
<organism evidence="2 3">
    <name type="scientific">Mycobacterium talmoniae</name>
    <dbReference type="NCBI Taxonomy" id="1858794"/>
    <lineage>
        <taxon>Bacteria</taxon>
        <taxon>Bacillati</taxon>
        <taxon>Actinomycetota</taxon>
        <taxon>Actinomycetes</taxon>
        <taxon>Mycobacteriales</taxon>
        <taxon>Mycobacteriaceae</taxon>
        <taxon>Mycobacterium</taxon>
    </lineage>
</organism>
<comment type="caution">
    <text evidence="2">The sequence shown here is derived from an EMBL/GenBank/DDBJ whole genome shotgun (WGS) entry which is preliminary data.</text>
</comment>
<keyword evidence="3" id="KW-1185">Reference proteome</keyword>
<sequence length="235" mass="25186">MVAAFDEVVRPGHPLRAVGDGIWSVLAADAAAPEDRMAAVYDGLIGNRVYNRLAWGASPRAYADFAAAAVDSARGPLLDVGCGTAVFTADAYRHARRPLVLVDRSLGMLRRAAARVGTGQAMFVQADLWDLPSIRFRDRVFSTVVCYGVLHLLDDPAAAVRRLCDQVAPGGTVYATALVARTRRARAMLRALHRGGQSAPPRTPDELADLLRPVLPDLTIETAGAMAYLTARPAR</sequence>
<dbReference type="AlphaFoldDB" id="A0A1S1NEF2"/>
<feature type="domain" description="Methyltransferase type 11" evidence="1">
    <location>
        <begin position="78"/>
        <end position="174"/>
    </location>
</feature>
<dbReference type="InterPro" id="IPR029063">
    <property type="entry name" value="SAM-dependent_MTases_sf"/>
</dbReference>
<evidence type="ECO:0000313" key="2">
    <source>
        <dbReference type="EMBL" id="OHV04016.1"/>
    </source>
</evidence>
<evidence type="ECO:0000313" key="3">
    <source>
        <dbReference type="Proteomes" id="UP000179734"/>
    </source>
</evidence>
<dbReference type="Gene3D" id="3.40.50.150">
    <property type="entry name" value="Vaccinia Virus protein VP39"/>
    <property type="match status" value="1"/>
</dbReference>
<evidence type="ECO:0000259" key="1">
    <source>
        <dbReference type="Pfam" id="PF08241"/>
    </source>
</evidence>
<dbReference type="InterPro" id="IPR013216">
    <property type="entry name" value="Methyltransf_11"/>
</dbReference>
<dbReference type="SUPFAM" id="SSF53335">
    <property type="entry name" value="S-adenosyl-L-methionine-dependent methyltransferases"/>
    <property type="match status" value="1"/>
</dbReference>
<protein>
    <recommendedName>
        <fullName evidence="1">Methyltransferase type 11 domain-containing protein</fullName>
    </recommendedName>
</protein>
<dbReference type="RefSeq" id="WP_071026081.1">
    <property type="nucleotide sequence ID" value="NZ_MLQM01000054.1"/>
</dbReference>
<name>A0A1S1NEF2_9MYCO</name>
<dbReference type="Pfam" id="PF08241">
    <property type="entry name" value="Methyltransf_11"/>
    <property type="match status" value="1"/>
</dbReference>
<proteinExistence type="predicted"/>
<dbReference type="EMBL" id="MLQM01000054">
    <property type="protein sequence ID" value="OHV04016.1"/>
    <property type="molecule type" value="Genomic_DNA"/>
</dbReference>
<gene>
    <name evidence="2" type="ORF">BKN37_12165</name>
</gene>
<accession>A0A1S1NEF2</accession>
<dbReference type="CDD" id="cd02440">
    <property type="entry name" value="AdoMet_MTases"/>
    <property type="match status" value="1"/>
</dbReference>
<dbReference type="Proteomes" id="UP000179734">
    <property type="component" value="Unassembled WGS sequence"/>
</dbReference>
<reference evidence="2 3" key="1">
    <citation type="submission" date="2016-10" db="EMBL/GenBank/DDBJ databases">
        <title>Genome sequence of Mycobacterium talmonii.</title>
        <authorList>
            <person name="Greninger A.L."/>
            <person name="Elliott B."/>
            <person name="Vasireddy S."/>
            <person name="Vasireddy R."/>
        </authorList>
    </citation>
    <scope>NUCLEOTIDE SEQUENCE [LARGE SCALE GENOMIC DNA]</scope>
    <source>
        <strain evidence="3">NE-TNMC-100812</strain>
    </source>
</reference>